<reference evidence="2" key="1">
    <citation type="submission" date="2023-02" db="EMBL/GenBank/DDBJ databases">
        <title>Genome sequence of Hyphococcus flavus.</title>
        <authorList>
            <person name="Rong J.-C."/>
            <person name="Zhao Q."/>
            <person name="Yi M."/>
            <person name="Wu J.-Y."/>
        </authorList>
    </citation>
    <scope>NUCLEOTIDE SEQUENCE</scope>
    <source>
        <strain evidence="2">MCCC 1K03223</strain>
    </source>
</reference>
<feature type="chain" id="PRO_5042039950" description="Lipoprotein" evidence="1">
    <location>
        <begin position="26"/>
        <end position="218"/>
    </location>
</feature>
<dbReference type="Proteomes" id="UP001214043">
    <property type="component" value="Chromosome"/>
</dbReference>
<dbReference type="AlphaFoldDB" id="A0AAE9ZL45"/>
<dbReference type="KEGG" id="hfl:PUV54_08015"/>
<keyword evidence="3" id="KW-1185">Reference proteome</keyword>
<keyword evidence="1" id="KW-0732">Signal</keyword>
<proteinExistence type="predicted"/>
<dbReference type="RefSeq" id="WP_274495105.1">
    <property type="nucleotide sequence ID" value="NZ_CP118166.1"/>
</dbReference>
<name>A0AAE9ZL45_9PROT</name>
<accession>A0AAE9ZL45</accession>
<sequence>MFYRLRIAICTVGILLAAGCSTVQTQPAPALTNSRVEITLPHNRVNILEGEKTTAIIPYTSDIAEPGDQKFSDLKLQILQTPSGHYVPEDFNAAVSELRKMLPDEYLKFLLADYGYVASADDAYRHRDFTYEFDDRILDLSKFLHIHWNLYGRDTQLAREIDCLGNFEFDLTPLYLALARQEAFTTDGQTLAEMGEAFILLNTLLFNCLEKHADLHPQ</sequence>
<evidence type="ECO:0000256" key="1">
    <source>
        <dbReference type="SAM" id="SignalP"/>
    </source>
</evidence>
<gene>
    <name evidence="2" type="ORF">PUV54_08015</name>
</gene>
<feature type="signal peptide" evidence="1">
    <location>
        <begin position="1"/>
        <end position="25"/>
    </location>
</feature>
<evidence type="ECO:0000313" key="3">
    <source>
        <dbReference type="Proteomes" id="UP001214043"/>
    </source>
</evidence>
<organism evidence="2 3">
    <name type="scientific">Hyphococcus flavus</name>
    <dbReference type="NCBI Taxonomy" id="1866326"/>
    <lineage>
        <taxon>Bacteria</taxon>
        <taxon>Pseudomonadati</taxon>
        <taxon>Pseudomonadota</taxon>
        <taxon>Alphaproteobacteria</taxon>
        <taxon>Parvularculales</taxon>
        <taxon>Parvularculaceae</taxon>
        <taxon>Hyphococcus</taxon>
    </lineage>
</organism>
<evidence type="ECO:0000313" key="2">
    <source>
        <dbReference type="EMBL" id="WDI33141.1"/>
    </source>
</evidence>
<protein>
    <recommendedName>
        <fullName evidence="4">Lipoprotein</fullName>
    </recommendedName>
</protein>
<evidence type="ECO:0008006" key="4">
    <source>
        <dbReference type="Google" id="ProtNLM"/>
    </source>
</evidence>
<dbReference type="PROSITE" id="PS51257">
    <property type="entry name" value="PROKAR_LIPOPROTEIN"/>
    <property type="match status" value="1"/>
</dbReference>
<dbReference type="EMBL" id="CP118166">
    <property type="protein sequence ID" value="WDI33141.1"/>
    <property type="molecule type" value="Genomic_DNA"/>
</dbReference>